<dbReference type="EMBL" id="CP003380">
    <property type="protein sequence ID" value="AFJ03622.1"/>
    <property type="molecule type" value="Genomic_DNA"/>
</dbReference>
<keyword evidence="4" id="KW-1185">Reference proteome</keyword>
<evidence type="ECO:0000259" key="2">
    <source>
        <dbReference type="Pfam" id="PF07995"/>
    </source>
</evidence>
<evidence type="ECO:0000313" key="4">
    <source>
        <dbReference type="Proteomes" id="UP000009145"/>
    </source>
</evidence>
<reference evidence="3 4" key="1">
    <citation type="journal article" date="2012" name="J. Bacteriol.">
        <title>Complete genome sequences of Methylophaga sp. strain JAM1 and Methylophaga sp. strain JAM7.</title>
        <authorList>
            <person name="Villeneuve C."/>
            <person name="Martineau C."/>
            <person name="Mauffrey F."/>
            <person name="Villemur R."/>
        </authorList>
    </citation>
    <scope>NUCLEOTIDE SEQUENCE [LARGE SCALE GENOMIC DNA]</scope>
    <source>
        <strain evidence="3 4">JAM7</strain>
    </source>
</reference>
<dbReference type="PANTHER" id="PTHR19328">
    <property type="entry name" value="HEDGEHOG-INTERACTING PROTEIN"/>
    <property type="match status" value="1"/>
</dbReference>
<dbReference type="OrthoDB" id="9770043at2"/>
<dbReference type="Pfam" id="PF07995">
    <property type="entry name" value="GSDH"/>
    <property type="match status" value="1"/>
</dbReference>
<feature type="chain" id="PRO_5003654674" evidence="1">
    <location>
        <begin position="22"/>
        <end position="368"/>
    </location>
</feature>
<feature type="domain" description="Glucose/Sorbosone dehydrogenase" evidence="2">
    <location>
        <begin position="40"/>
        <end position="359"/>
    </location>
</feature>
<dbReference type="SUPFAM" id="SSF50952">
    <property type="entry name" value="Soluble quinoprotein glucose dehydrogenase"/>
    <property type="match status" value="1"/>
</dbReference>
<dbReference type="PANTHER" id="PTHR19328:SF75">
    <property type="entry name" value="ALDOSE SUGAR DEHYDROGENASE YLII"/>
    <property type="match status" value="1"/>
</dbReference>
<evidence type="ECO:0000313" key="3">
    <source>
        <dbReference type="EMBL" id="AFJ03622.1"/>
    </source>
</evidence>
<dbReference type="KEGG" id="mec:Q7C_2497"/>
<dbReference type="InterPro" id="IPR011042">
    <property type="entry name" value="6-blade_b-propeller_TolB-like"/>
</dbReference>
<protein>
    <submittedName>
        <fullName evidence="3">PQQ-dependent oxidoreductase, gdhB family</fullName>
    </submittedName>
</protein>
<dbReference type="STRING" id="754477.Q7C_2497"/>
<evidence type="ECO:0000256" key="1">
    <source>
        <dbReference type="SAM" id="SignalP"/>
    </source>
</evidence>
<dbReference type="InterPro" id="IPR012938">
    <property type="entry name" value="Glc/Sorbosone_DH"/>
</dbReference>
<name>I1YL29_METFJ</name>
<organism evidence="3 4">
    <name type="scientific">Methylophaga frappieri (strain ATCC BAA-2434 / DSM 25690 / JAM7)</name>
    <dbReference type="NCBI Taxonomy" id="754477"/>
    <lineage>
        <taxon>Bacteria</taxon>
        <taxon>Pseudomonadati</taxon>
        <taxon>Pseudomonadota</taxon>
        <taxon>Gammaproteobacteria</taxon>
        <taxon>Thiotrichales</taxon>
        <taxon>Piscirickettsiaceae</taxon>
        <taxon>Methylophaga</taxon>
    </lineage>
</organism>
<dbReference type="eggNOG" id="COG2133">
    <property type="taxonomic scope" value="Bacteria"/>
</dbReference>
<dbReference type="AlphaFoldDB" id="I1YL29"/>
<sequence precursor="true">MKIMSPTVVLGLGLFAGTVQAAPLDMDKIVVDPIVTGLGTPWGMAFIDTHHLLVTSKSGALHRVDIRTGEKTAIKQTPDDIIITGQAGFLDVAVAPDYTDSGWIYFTYSKAIDGQGATTLARAKLTQNKLTGWQDLLVTDSRTGKGQHYGSRIVFDAQGHVFFGIGDRGERDQAQDLSRHNGKVLRLNLDGSVPKDNPFVGQENVRPEIWSYGHRNPQGLFYNRKTNSLWEIEHGPRGGDEINLIKPGQNYGWPEASQGKEYWGPVAVGEPEVAGMVNAKKVYIPSIAPSGLIQYQGTAFPSLQGDLLTGAMALQHLNHIELDGQNPVEEYRYFEDKKARIRNVIEAGNGYLYLATDAGEIWQVKPKN</sequence>
<dbReference type="Proteomes" id="UP000009145">
    <property type="component" value="Chromosome"/>
</dbReference>
<accession>I1YL29</accession>
<dbReference type="InterPro" id="IPR011041">
    <property type="entry name" value="Quinoprot_gluc/sorb_DH_b-prop"/>
</dbReference>
<feature type="signal peptide" evidence="1">
    <location>
        <begin position="1"/>
        <end position="21"/>
    </location>
</feature>
<dbReference type="Gene3D" id="2.120.10.30">
    <property type="entry name" value="TolB, C-terminal domain"/>
    <property type="match status" value="1"/>
</dbReference>
<dbReference type="HOGENOM" id="CLU_012253_1_0_6"/>
<dbReference type="PATRIC" id="fig|754477.3.peg.2455"/>
<proteinExistence type="predicted"/>
<dbReference type="RefSeq" id="WP_014705040.1">
    <property type="nucleotide sequence ID" value="NC_017856.1"/>
</dbReference>
<gene>
    <name evidence="3" type="ordered locus">Q7C_2497</name>
</gene>
<keyword evidence="1" id="KW-0732">Signal</keyword>